<organism evidence="2">
    <name type="scientific">Streptomyces haneummycinicus</name>
    <dbReference type="NCBI Taxonomy" id="3074435"/>
    <lineage>
        <taxon>Bacteria</taxon>
        <taxon>Bacillati</taxon>
        <taxon>Actinomycetota</taxon>
        <taxon>Actinomycetes</taxon>
        <taxon>Kitasatosporales</taxon>
        <taxon>Streptomycetaceae</taxon>
        <taxon>Streptomyces</taxon>
    </lineage>
</organism>
<protein>
    <recommendedName>
        <fullName evidence="3">ABC transporter permease</fullName>
    </recommendedName>
</protein>
<gene>
    <name evidence="2" type="ORF">SHKM778_79980</name>
</gene>
<evidence type="ECO:0000313" key="2">
    <source>
        <dbReference type="EMBL" id="BFO21610.1"/>
    </source>
</evidence>
<dbReference type="AlphaFoldDB" id="A0AAT9HWV2"/>
<reference evidence="2" key="2">
    <citation type="submission" date="2024-07" db="EMBL/GenBank/DDBJ databases">
        <title>Streptomyces haneummycinica sp. nov., a new antibiotic-producing actinobacterium isolated from marine sediment.</title>
        <authorList>
            <person name="Uemura M."/>
            <person name="Hamada M."/>
            <person name="Hirano S."/>
            <person name="Kobayashi K."/>
            <person name="Ohshiro T."/>
            <person name="Kobayashi T."/>
            <person name="Terahara T."/>
        </authorList>
    </citation>
    <scope>NUCLEOTIDE SEQUENCE</scope>
    <source>
        <strain evidence="2">KM77-8</strain>
    </source>
</reference>
<keyword evidence="1" id="KW-1133">Transmembrane helix</keyword>
<name>A0AAT9HWV2_9ACTN</name>
<keyword evidence="1" id="KW-0812">Transmembrane</keyword>
<evidence type="ECO:0000256" key="1">
    <source>
        <dbReference type="SAM" id="Phobius"/>
    </source>
</evidence>
<feature type="transmembrane region" description="Helical" evidence="1">
    <location>
        <begin position="55"/>
        <end position="78"/>
    </location>
</feature>
<dbReference type="EMBL" id="AP035768">
    <property type="protein sequence ID" value="BFO21610.1"/>
    <property type="molecule type" value="Genomic_DNA"/>
</dbReference>
<keyword evidence="1" id="KW-0472">Membrane</keyword>
<accession>A0AAT9HWV2</accession>
<proteinExistence type="predicted"/>
<sequence length="102" mass="10404">MSALHAHDLSRLTSAVASFDAGPLLQRARTAASAPVETETALDEVFAEYGGLRSVIGPLVAVAAFGTGTVAAVVLLMAGGLTADRRRAELTLLRARGASCPV</sequence>
<reference evidence="2" key="1">
    <citation type="submission" date="2024-06" db="EMBL/GenBank/DDBJ databases">
        <authorList>
            <consortium name="consrtm"/>
            <person name="Uemura M."/>
            <person name="Terahara T."/>
        </authorList>
    </citation>
    <scope>NUCLEOTIDE SEQUENCE</scope>
    <source>
        <strain evidence="2">KM77-8</strain>
    </source>
</reference>
<evidence type="ECO:0008006" key="3">
    <source>
        <dbReference type="Google" id="ProtNLM"/>
    </source>
</evidence>